<dbReference type="GO" id="GO:0008965">
    <property type="term" value="F:phosphoenolpyruvate-protein phosphotransferase activity"/>
    <property type="evidence" value="ECO:0007669"/>
    <property type="project" value="UniProtKB-EC"/>
</dbReference>
<dbReference type="InterPro" id="IPR000121">
    <property type="entry name" value="PEP_util_C"/>
</dbReference>
<evidence type="ECO:0000313" key="4">
    <source>
        <dbReference type="Proteomes" id="UP000271125"/>
    </source>
</evidence>
<reference evidence="3 4" key="1">
    <citation type="submission" date="2018-06" db="EMBL/GenBank/DDBJ databases">
        <title>Extensive metabolic versatility and redundancy in microbially diverse, dynamic hydrothermal sediments.</title>
        <authorList>
            <person name="Dombrowski N."/>
            <person name="Teske A."/>
            <person name="Baker B.J."/>
        </authorList>
    </citation>
    <scope>NUCLEOTIDE SEQUENCE [LARGE SCALE GENOMIC DNA]</scope>
    <source>
        <strain evidence="3">B10_G13</strain>
    </source>
</reference>
<dbReference type="SUPFAM" id="SSF52009">
    <property type="entry name" value="Phosphohistidine domain"/>
    <property type="match status" value="1"/>
</dbReference>
<dbReference type="InterPro" id="IPR040442">
    <property type="entry name" value="Pyrv_kinase-like_dom_sf"/>
</dbReference>
<dbReference type="InterPro" id="IPR015813">
    <property type="entry name" value="Pyrv/PenolPyrv_kinase-like_dom"/>
</dbReference>
<comment type="function">
    <text evidence="1">General (non sugar-specific) component of the phosphoenolpyruvate-dependent sugar phosphotransferase system (sugar PTS). This major carbohydrate active-transport system catalyzes the phosphorylation of incoming sugar substrates concomitantly with their translocation across the cell membrane. Enzyme I transfers the phosphoryl group from phosphoenolpyruvate (PEP) to the phosphoryl carrier protein (HPr).</text>
</comment>
<dbReference type="InterPro" id="IPR023151">
    <property type="entry name" value="PEP_util_CS"/>
</dbReference>
<dbReference type="Gene3D" id="3.20.20.60">
    <property type="entry name" value="Phosphoenolpyruvate-binding domains"/>
    <property type="match status" value="1"/>
</dbReference>
<dbReference type="EMBL" id="QNBD01000281">
    <property type="protein sequence ID" value="RKX68374.1"/>
    <property type="molecule type" value="Genomic_DNA"/>
</dbReference>
<feature type="domain" description="PEP-utilising enzyme C-terminal" evidence="2">
    <location>
        <begin position="66"/>
        <end position="348"/>
    </location>
</feature>
<dbReference type="NCBIfam" id="TIGR01417">
    <property type="entry name" value="PTS_I_fam"/>
    <property type="match status" value="1"/>
</dbReference>
<keyword evidence="3" id="KW-0670">Pyruvate</keyword>
<comment type="caution">
    <text evidence="3">The sequence shown here is derived from an EMBL/GenBank/DDBJ whole genome shotgun (WGS) entry which is preliminary data.</text>
</comment>
<organism evidence="3 4">
    <name type="scientific">candidate division TA06 bacterium</name>
    <dbReference type="NCBI Taxonomy" id="2250710"/>
    <lineage>
        <taxon>Bacteria</taxon>
        <taxon>Bacteria division TA06</taxon>
    </lineage>
</organism>
<feature type="non-terminal residue" evidence="3">
    <location>
        <position position="1"/>
    </location>
</feature>
<sequence>CSIVAKALEIPMTIQVKGILGVLKSDENIIIDGRNGVVIINPNENTKRQFEKKKIEYIDELNDLKGIRDLEATTMDGVKINLAANIEMPLEVDIALHNGAKGIGLYRTEFLYIEKGYPPTINELYMDYKKVVEKISPNTVIIRTVDLGADKLFHDIYLGKEHNPFLGWRGIRICLAKKIIFREQLKAILKSSLMGDVKIMLPMVSTVKEVERAREIIDDVKKKVNYPKDKHIDIGIMIEVPSAALISDKLAPLVDFFSIGSNDLTQYTLAVDRNNYRVSYLYDSLHPSVLSLIKMTIDNAHKNSIWVGVCGEMAADPFAIPVLLGLGVDELSMTPLNIPIAKKIIRTMSIFEAKIISNRALKFNDGEQTRENIKKEVLEKFISLKNIYFPRSVNDDII</sequence>
<accession>A0A660SC42</accession>
<protein>
    <submittedName>
        <fullName evidence="3">Phosphoenolpyruvate--protein phosphotransferase</fullName>
        <ecNumber evidence="3">2.7.3.9</ecNumber>
    </submittedName>
</protein>
<evidence type="ECO:0000256" key="1">
    <source>
        <dbReference type="ARBA" id="ARBA00002728"/>
    </source>
</evidence>
<dbReference type="Proteomes" id="UP000271125">
    <property type="component" value="Unassembled WGS sequence"/>
</dbReference>
<dbReference type="PANTHER" id="PTHR46244">
    <property type="entry name" value="PHOSPHOENOLPYRUVATE-PROTEIN PHOSPHOTRANSFERASE"/>
    <property type="match status" value="1"/>
</dbReference>
<evidence type="ECO:0000313" key="3">
    <source>
        <dbReference type="EMBL" id="RKX68374.1"/>
    </source>
</evidence>
<keyword evidence="3" id="KW-0808">Transferase</keyword>
<name>A0A660SC42_UNCT6</name>
<dbReference type="SUPFAM" id="SSF51621">
    <property type="entry name" value="Phosphoenolpyruvate/pyruvate domain"/>
    <property type="match status" value="1"/>
</dbReference>
<dbReference type="Pfam" id="PF02896">
    <property type="entry name" value="PEP-utilizers_C"/>
    <property type="match status" value="1"/>
</dbReference>
<dbReference type="InterPro" id="IPR050499">
    <property type="entry name" value="PEP-utilizing_PTS_enzyme"/>
</dbReference>
<dbReference type="InterPro" id="IPR006318">
    <property type="entry name" value="PTS_EI-like"/>
</dbReference>
<proteinExistence type="predicted"/>
<dbReference type="InterPro" id="IPR036637">
    <property type="entry name" value="Phosphohistidine_dom_sf"/>
</dbReference>
<dbReference type="PRINTS" id="PR01736">
    <property type="entry name" value="PHPHTRNFRASE"/>
</dbReference>
<evidence type="ECO:0000259" key="2">
    <source>
        <dbReference type="Pfam" id="PF02896"/>
    </source>
</evidence>
<dbReference type="AlphaFoldDB" id="A0A660SC42"/>
<dbReference type="PROSITE" id="PS00742">
    <property type="entry name" value="PEP_ENZYMES_2"/>
    <property type="match status" value="1"/>
</dbReference>
<dbReference type="PANTHER" id="PTHR46244:SF3">
    <property type="entry name" value="PHOSPHOENOLPYRUVATE-PROTEIN PHOSPHOTRANSFERASE"/>
    <property type="match status" value="1"/>
</dbReference>
<dbReference type="Gene3D" id="3.50.30.10">
    <property type="entry name" value="Phosphohistidine domain"/>
    <property type="match status" value="1"/>
</dbReference>
<gene>
    <name evidence="3" type="primary">ptsP</name>
    <name evidence="3" type="ORF">DRP43_05695</name>
</gene>
<dbReference type="EC" id="2.7.3.9" evidence="3"/>